<reference evidence="2 3" key="1">
    <citation type="submission" date="2017-09" db="EMBL/GenBank/DDBJ databases">
        <authorList>
            <person name="Ehlers B."/>
            <person name="Leendertz F.H."/>
        </authorList>
    </citation>
    <scope>NUCLEOTIDE SEQUENCE [LARGE SCALE GENOMIC DNA]</scope>
    <source>
        <strain evidence="2 3">CGMCC 1.05381</strain>
    </source>
</reference>
<evidence type="ECO:0000256" key="1">
    <source>
        <dbReference type="SAM" id="MobiDB-lite"/>
    </source>
</evidence>
<evidence type="ECO:0000313" key="2">
    <source>
        <dbReference type="EMBL" id="SOE72505.1"/>
    </source>
</evidence>
<protein>
    <recommendedName>
        <fullName evidence="4">DUF721 domain-containing protein</fullName>
    </recommendedName>
</protein>
<evidence type="ECO:0000313" key="3">
    <source>
        <dbReference type="Proteomes" id="UP000219440"/>
    </source>
</evidence>
<dbReference type="InterPro" id="IPR007922">
    <property type="entry name" value="DciA-like"/>
</dbReference>
<feature type="region of interest" description="Disordered" evidence="1">
    <location>
        <begin position="157"/>
        <end position="181"/>
    </location>
</feature>
<name>A0A2C9A0Q7_9MICO</name>
<sequence>MMSDDSEQDESDDDDLAIDSGRDEHVAVYLRFRKVFGDASTRSATARKRKKNKKEGASVPFAEGRDPHGLADVIDGLTSKMGWTSPLARSALLTSWPAIVGVDTAEHSSPQGIEDGVLTISCDSTAWATQLRLMRSQITTTIAQRFPDAGIESVRFEGPNAPSWKRGLRSIPGRGPRDTYG</sequence>
<keyword evidence="3" id="KW-1185">Reference proteome</keyword>
<dbReference type="EMBL" id="OCST01000005">
    <property type="protein sequence ID" value="SOE72505.1"/>
    <property type="molecule type" value="Genomic_DNA"/>
</dbReference>
<dbReference type="Proteomes" id="UP000219440">
    <property type="component" value="Unassembled WGS sequence"/>
</dbReference>
<gene>
    <name evidence="2" type="ORF">SAMN06296378_2519</name>
</gene>
<feature type="region of interest" description="Disordered" evidence="1">
    <location>
        <begin position="1"/>
        <end position="20"/>
    </location>
</feature>
<proteinExistence type="predicted"/>
<evidence type="ECO:0008006" key="4">
    <source>
        <dbReference type="Google" id="ProtNLM"/>
    </source>
</evidence>
<accession>A0A2C9A0Q7</accession>
<feature type="region of interest" description="Disordered" evidence="1">
    <location>
        <begin position="41"/>
        <end position="64"/>
    </location>
</feature>
<dbReference type="Pfam" id="PF05258">
    <property type="entry name" value="DciA"/>
    <property type="match status" value="1"/>
</dbReference>
<organism evidence="2 3">
    <name type="scientific">Salinibacterium xinjiangense</name>
    <dbReference type="NCBI Taxonomy" id="386302"/>
    <lineage>
        <taxon>Bacteria</taxon>
        <taxon>Bacillati</taxon>
        <taxon>Actinomycetota</taxon>
        <taxon>Actinomycetes</taxon>
        <taxon>Micrococcales</taxon>
        <taxon>Microbacteriaceae</taxon>
        <taxon>Salinibacterium</taxon>
    </lineage>
</organism>
<feature type="compositionally biased region" description="Acidic residues" evidence="1">
    <location>
        <begin position="1"/>
        <end position="17"/>
    </location>
</feature>
<dbReference type="PANTHER" id="PTHR36456">
    <property type="entry name" value="UPF0232 PROTEIN SCO3875"/>
    <property type="match status" value="1"/>
</dbReference>
<dbReference type="AlphaFoldDB" id="A0A2C9A0Q7"/>
<dbReference type="PANTHER" id="PTHR36456:SF1">
    <property type="entry name" value="UPF0232 PROTEIN SCO3875"/>
    <property type="match status" value="1"/>
</dbReference>